<evidence type="ECO:0000313" key="1">
    <source>
        <dbReference type="EMBL" id="SNS19398.1"/>
    </source>
</evidence>
<protein>
    <submittedName>
        <fullName evidence="1">Uncharacterized protein</fullName>
    </submittedName>
</protein>
<organism evidence="1 2">
    <name type="scientific">Humidesulfovibrio mexicanus</name>
    <dbReference type="NCBI Taxonomy" id="147047"/>
    <lineage>
        <taxon>Bacteria</taxon>
        <taxon>Pseudomonadati</taxon>
        <taxon>Thermodesulfobacteriota</taxon>
        <taxon>Desulfovibrionia</taxon>
        <taxon>Desulfovibrionales</taxon>
        <taxon>Desulfovibrionaceae</taxon>
        <taxon>Humidesulfovibrio</taxon>
    </lineage>
</organism>
<accession>A0A239CI88</accession>
<dbReference type="AlphaFoldDB" id="A0A239CI88"/>
<evidence type="ECO:0000313" key="2">
    <source>
        <dbReference type="Proteomes" id="UP000198324"/>
    </source>
</evidence>
<dbReference type="Proteomes" id="UP000198324">
    <property type="component" value="Unassembled WGS sequence"/>
</dbReference>
<keyword evidence="2" id="KW-1185">Reference proteome</keyword>
<proteinExistence type="predicted"/>
<dbReference type="RefSeq" id="WP_089275313.1">
    <property type="nucleotide sequence ID" value="NZ_FZOC01000008.1"/>
</dbReference>
<name>A0A239CI88_9BACT</name>
<dbReference type="EMBL" id="FZOC01000008">
    <property type="protein sequence ID" value="SNS19398.1"/>
    <property type="molecule type" value="Genomic_DNA"/>
</dbReference>
<reference evidence="1 2" key="1">
    <citation type="submission" date="2017-06" db="EMBL/GenBank/DDBJ databases">
        <authorList>
            <person name="Kim H.J."/>
            <person name="Triplett B.A."/>
        </authorList>
    </citation>
    <scope>NUCLEOTIDE SEQUENCE [LARGE SCALE GENOMIC DNA]</scope>
    <source>
        <strain evidence="1 2">DSM 13116</strain>
    </source>
</reference>
<sequence length="79" mass="8807">MSIVKKNSKLGKQVNIKITGQAHDRYQKVKNACRLKGWDFSLQPEFTEWLNAQLVSAEKELSAAEKAEAKQASQSDVSA</sequence>
<gene>
    <name evidence="1" type="ORF">SAMN04488503_3123</name>
</gene>